<dbReference type="InterPro" id="IPR001789">
    <property type="entry name" value="Sig_transdc_resp-reg_receiver"/>
</dbReference>
<accession>A0A2W5FH39</accession>
<dbReference type="Gene3D" id="2.10.70.100">
    <property type="match status" value="1"/>
</dbReference>
<feature type="domain" description="Response regulatory" evidence="11">
    <location>
        <begin position="736"/>
        <end position="855"/>
    </location>
</feature>
<evidence type="ECO:0000259" key="12">
    <source>
        <dbReference type="PROSITE" id="PS50113"/>
    </source>
</evidence>
<evidence type="ECO:0000256" key="9">
    <source>
        <dbReference type="PROSITE-ProRule" id="PRU00169"/>
    </source>
</evidence>
<dbReference type="GO" id="GO:0005524">
    <property type="term" value="F:ATP binding"/>
    <property type="evidence" value="ECO:0007669"/>
    <property type="project" value="UniProtKB-KW"/>
</dbReference>
<evidence type="ECO:0000256" key="6">
    <source>
        <dbReference type="ARBA" id="ARBA00022777"/>
    </source>
</evidence>
<evidence type="ECO:0000256" key="2">
    <source>
        <dbReference type="ARBA" id="ARBA00012438"/>
    </source>
</evidence>
<dbReference type="SUPFAM" id="SSF55781">
    <property type="entry name" value="GAF domain-like"/>
    <property type="match status" value="2"/>
</dbReference>
<dbReference type="InterPro" id="IPR000700">
    <property type="entry name" value="PAS-assoc_C"/>
</dbReference>
<evidence type="ECO:0000256" key="8">
    <source>
        <dbReference type="ARBA" id="ARBA00023012"/>
    </source>
</evidence>
<dbReference type="EMBL" id="QFOT01000124">
    <property type="protein sequence ID" value="PZP54598.1"/>
    <property type="molecule type" value="Genomic_DNA"/>
</dbReference>
<evidence type="ECO:0000256" key="5">
    <source>
        <dbReference type="ARBA" id="ARBA00022741"/>
    </source>
</evidence>
<dbReference type="InterPro" id="IPR001610">
    <property type="entry name" value="PAC"/>
</dbReference>
<dbReference type="InterPro" id="IPR003661">
    <property type="entry name" value="HisK_dim/P_dom"/>
</dbReference>
<feature type="modified residue" description="4-aspartylphosphate" evidence="9">
    <location>
        <position position="785"/>
    </location>
</feature>
<feature type="domain" description="PAC" evidence="12">
    <location>
        <begin position="254"/>
        <end position="306"/>
    </location>
</feature>
<evidence type="ECO:0000313" key="14">
    <source>
        <dbReference type="Proteomes" id="UP000249739"/>
    </source>
</evidence>
<dbReference type="Pfam" id="PF00072">
    <property type="entry name" value="Response_reg"/>
    <property type="match status" value="1"/>
</dbReference>
<dbReference type="EC" id="2.7.13.3" evidence="2"/>
<dbReference type="PROSITE" id="PS50109">
    <property type="entry name" value="HIS_KIN"/>
    <property type="match status" value="1"/>
</dbReference>
<comment type="caution">
    <text evidence="13">The sequence shown here is derived from an EMBL/GenBank/DDBJ whole genome shotgun (WGS) entry which is preliminary data.</text>
</comment>
<comment type="catalytic activity">
    <reaction evidence="1">
        <text>ATP + protein L-histidine = ADP + protein N-phospho-L-histidine.</text>
        <dbReference type="EC" id="2.7.13.3"/>
    </reaction>
</comment>
<dbReference type="InterPro" id="IPR000014">
    <property type="entry name" value="PAS"/>
</dbReference>
<dbReference type="SUPFAM" id="SSF47384">
    <property type="entry name" value="Homodimeric domain of signal transducing histidine kinase"/>
    <property type="match status" value="1"/>
</dbReference>
<dbReference type="AlphaFoldDB" id="A0A2W5FH39"/>
<dbReference type="InterPro" id="IPR004358">
    <property type="entry name" value="Sig_transdc_His_kin-like_C"/>
</dbReference>
<dbReference type="PROSITE" id="PS50110">
    <property type="entry name" value="RESPONSE_REGULATORY"/>
    <property type="match status" value="1"/>
</dbReference>
<dbReference type="SMART" id="SM00086">
    <property type="entry name" value="PAC"/>
    <property type="match status" value="1"/>
</dbReference>
<dbReference type="Pfam" id="PF02518">
    <property type="entry name" value="HATPase_c"/>
    <property type="match status" value="1"/>
</dbReference>
<dbReference type="GO" id="GO:0000155">
    <property type="term" value="F:phosphorelay sensor kinase activity"/>
    <property type="evidence" value="ECO:0007669"/>
    <property type="project" value="InterPro"/>
</dbReference>
<evidence type="ECO:0000259" key="10">
    <source>
        <dbReference type="PROSITE" id="PS50109"/>
    </source>
</evidence>
<reference evidence="13 14" key="1">
    <citation type="submission" date="2017-08" db="EMBL/GenBank/DDBJ databases">
        <title>Infants hospitalized years apart are colonized by the same room-sourced microbial strains.</title>
        <authorList>
            <person name="Brooks B."/>
            <person name="Olm M.R."/>
            <person name="Firek B.A."/>
            <person name="Baker R."/>
            <person name="Thomas B.C."/>
            <person name="Morowitz M.J."/>
            <person name="Banfield J.F."/>
        </authorList>
    </citation>
    <scope>NUCLEOTIDE SEQUENCE [LARGE SCALE GENOMIC DNA]</scope>
    <source>
        <strain evidence="13">S2_006_000_R2_64</strain>
    </source>
</reference>
<sequence length="861" mass="96546">MNNSETRMQNTSGWMEDDRLAALRRYQILDTPSEQDFDDLVQLAAQFCNAPVSLISLVDQGRQWFKAVYGTNMAETPLDVSFCKYSILEDEILVVPDATKDSRFENNELVTGEPHIRFYAGAVLKTSDGFPLGTICILDSMPRDATAKEIETLKILARQVMVLLEMKKALYEKEKSEERLHFALDTSAIIGTWDWDMQSDKVYADPRFCRLFAIDPERGRNGVALEEFEKAIFADDREAVAAKIKVAVETASDFSAEYRVINHEGEMCWVFARGHAYLDDQGKPLRFPGAAVDITDRKRWERKQAARVELNERLRVIRRTSDVTFAAAEIIGRTLEGARAGYGEMSEEGDVISIERDWTSGEVDSIAGVHTFKHYGHEFARRIKAGDVIVADDILNDPLFAEGHDNIKKIGIRSLINVSLIQDGKPKALFFIHDTKPRHWREGEIELVTEMALRTWSEAERVYAEEEMRRALKKAEAASIAKTEFLANMSHEIRTPMNAIVGLSNILVSEKLTPRQTEFVKTLASSADSLLDLINDLLDISKIEARTVELENIPFDLSAMLAEIVSMMNVRAAEKGLSFNIDDECARNRFFVGDPTRLRQIIVNLCSNAIKFTEAGRVDISVVCHETENPQIENIEIAVTDTGIGIPPDKIETVFEKFIQADTSINRRYGGTGLGLAITRMLAKLMGGQVAVESVVGEGSTFTITIPLPLAEEIKELSKINRASDPEQMNENWKKRILLVEDYAPNILVAGSFLEEFGYEWDSAKSGSEAVEKVLAEKFAAVLMDVQMFGMNGLEATRLIRAYEKENNLPRLPIIGMTAHALAGDRERCLGVGMDDYISKPFNPDDLQDKLEKITGLTKPD</sequence>
<gene>
    <name evidence="13" type="ORF">DI586_09415</name>
</gene>
<evidence type="ECO:0000313" key="13">
    <source>
        <dbReference type="EMBL" id="PZP54598.1"/>
    </source>
</evidence>
<feature type="domain" description="Histidine kinase" evidence="10">
    <location>
        <begin position="488"/>
        <end position="710"/>
    </location>
</feature>
<dbReference type="Gene3D" id="3.40.50.2300">
    <property type="match status" value="1"/>
</dbReference>
<dbReference type="InterPro" id="IPR011006">
    <property type="entry name" value="CheY-like_superfamily"/>
</dbReference>
<dbReference type="Proteomes" id="UP000249739">
    <property type="component" value="Unassembled WGS sequence"/>
</dbReference>
<dbReference type="InterPro" id="IPR003018">
    <property type="entry name" value="GAF"/>
</dbReference>
<dbReference type="Pfam" id="PF08447">
    <property type="entry name" value="PAS_3"/>
    <property type="match status" value="1"/>
</dbReference>
<dbReference type="SUPFAM" id="SSF55785">
    <property type="entry name" value="PYP-like sensor domain (PAS domain)"/>
    <property type="match status" value="1"/>
</dbReference>
<evidence type="ECO:0000256" key="1">
    <source>
        <dbReference type="ARBA" id="ARBA00000085"/>
    </source>
</evidence>
<dbReference type="InterPro" id="IPR013655">
    <property type="entry name" value="PAS_fold_3"/>
</dbReference>
<dbReference type="CDD" id="cd00130">
    <property type="entry name" value="PAS"/>
    <property type="match status" value="1"/>
</dbReference>
<dbReference type="FunFam" id="3.30.565.10:FF:000078">
    <property type="entry name" value="Two-component sensor histidine kinase"/>
    <property type="match status" value="1"/>
</dbReference>
<dbReference type="InterPro" id="IPR036890">
    <property type="entry name" value="HATPase_C_sf"/>
</dbReference>
<dbReference type="PANTHER" id="PTHR45339">
    <property type="entry name" value="HYBRID SIGNAL TRANSDUCTION HISTIDINE KINASE J"/>
    <property type="match status" value="1"/>
</dbReference>
<name>A0A2W5FH39_9BACT</name>
<dbReference type="PANTHER" id="PTHR45339:SF1">
    <property type="entry name" value="HYBRID SIGNAL TRANSDUCTION HISTIDINE KINASE J"/>
    <property type="match status" value="1"/>
</dbReference>
<dbReference type="InterPro" id="IPR005467">
    <property type="entry name" value="His_kinase_dom"/>
</dbReference>
<keyword evidence="8" id="KW-0902">Two-component regulatory system</keyword>
<dbReference type="CDD" id="cd17546">
    <property type="entry name" value="REC_hyHK_CKI1_RcsC-like"/>
    <property type="match status" value="1"/>
</dbReference>
<dbReference type="PROSITE" id="PS50113">
    <property type="entry name" value="PAC"/>
    <property type="match status" value="1"/>
</dbReference>
<dbReference type="Pfam" id="PF00512">
    <property type="entry name" value="HisKA"/>
    <property type="match status" value="1"/>
</dbReference>
<evidence type="ECO:0000256" key="4">
    <source>
        <dbReference type="ARBA" id="ARBA00022679"/>
    </source>
</evidence>
<keyword evidence="6" id="KW-0418">Kinase</keyword>
<keyword evidence="3 9" id="KW-0597">Phosphoprotein</keyword>
<protein>
    <recommendedName>
        <fullName evidence="2">histidine kinase</fullName>
        <ecNumber evidence="2">2.7.13.3</ecNumber>
    </recommendedName>
</protein>
<dbReference type="NCBIfam" id="TIGR00229">
    <property type="entry name" value="sensory_box"/>
    <property type="match status" value="1"/>
</dbReference>
<dbReference type="CDD" id="cd00082">
    <property type="entry name" value="HisKA"/>
    <property type="match status" value="1"/>
</dbReference>
<dbReference type="SMART" id="SM00065">
    <property type="entry name" value="GAF"/>
    <property type="match status" value="2"/>
</dbReference>
<keyword evidence="7" id="KW-0067">ATP-binding</keyword>
<dbReference type="SUPFAM" id="SSF55874">
    <property type="entry name" value="ATPase domain of HSP90 chaperone/DNA topoisomerase II/histidine kinase"/>
    <property type="match status" value="1"/>
</dbReference>
<dbReference type="InterPro" id="IPR029016">
    <property type="entry name" value="GAF-like_dom_sf"/>
</dbReference>
<dbReference type="SUPFAM" id="SSF52172">
    <property type="entry name" value="CheY-like"/>
    <property type="match status" value="1"/>
</dbReference>
<evidence type="ECO:0000256" key="3">
    <source>
        <dbReference type="ARBA" id="ARBA00022553"/>
    </source>
</evidence>
<dbReference type="FunFam" id="1.10.287.130:FF:000002">
    <property type="entry name" value="Two-component osmosensing histidine kinase"/>
    <property type="match status" value="1"/>
</dbReference>
<dbReference type="InterPro" id="IPR036097">
    <property type="entry name" value="HisK_dim/P_sf"/>
</dbReference>
<proteinExistence type="predicted"/>
<evidence type="ECO:0000256" key="7">
    <source>
        <dbReference type="ARBA" id="ARBA00022840"/>
    </source>
</evidence>
<dbReference type="Pfam" id="PF01590">
    <property type="entry name" value="GAF"/>
    <property type="match status" value="2"/>
</dbReference>
<dbReference type="Gene3D" id="1.10.287.130">
    <property type="match status" value="1"/>
</dbReference>
<dbReference type="SMART" id="SM00448">
    <property type="entry name" value="REC"/>
    <property type="match status" value="1"/>
</dbReference>
<dbReference type="SMART" id="SM00388">
    <property type="entry name" value="HisKA"/>
    <property type="match status" value="1"/>
</dbReference>
<dbReference type="Gene3D" id="3.30.565.10">
    <property type="entry name" value="Histidine kinase-like ATPase, C-terminal domain"/>
    <property type="match status" value="1"/>
</dbReference>
<dbReference type="SMART" id="SM00387">
    <property type="entry name" value="HATPase_c"/>
    <property type="match status" value="1"/>
</dbReference>
<evidence type="ECO:0000259" key="11">
    <source>
        <dbReference type="PROSITE" id="PS50110"/>
    </source>
</evidence>
<keyword evidence="4" id="KW-0808">Transferase</keyword>
<keyword evidence="5" id="KW-0547">Nucleotide-binding</keyword>
<dbReference type="InterPro" id="IPR003594">
    <property type="entry name" value="HATPase_dom"/>
</dbReference>
<dbReference type="PRINTS" id="PR00344">
    <property type="entry name" value="BCTRLSENSOR"/>
</dbReference>
<dbReference type="CDD" id="cd16922">
    <property type="entry name" value="HATPase_EvgS-ArcB-TorS-like"/>
    <property type="match status" value="1"/>
</dbReference>
<organism evidence="13 14">
    <name type="scientific">Micavibrio aeruginosavorus</name>
    <dbReference type="NCBI Taxonomy" id="349221"/>
    <lineage>
        <taxon>Bacteria</taxon>
        <taxon>Pseudomonadati</taxon>
        <taxon>Bdellovibrionota</taxon>
        <taxon>Bdellovibrionia</taxon>
        <taxon>Bdellovibrionales</taxon>
        <taxon>Pseudobdellovibrionaceae</taxon>
        <taxon>Micavibrio</taxon>
    </lineage>
</organism>
<dbReference type="Gene3D" id="3.30.450.40">
    <property type="match status" value="2"/>
</dbReference>
<dbReference type="InterPro" id="IPR035965">
    <property type="entry name" value="PAS-like_dom_sf"/>
</dbReference>
<dbReference type="Gene3D" id="3.30.450.20">
    <property type="entry name" value="PAS domain"/>
    <property type="match status" value="1"/>
</dbReference>